<keyword evidence="3" id="KW-0560">Oxidoreductase</keyword>
<dbReference type="SUPFAM" id="SSF51430">
    <property type="entry name" value="NAD(P)-linked oxidoreductase"/>
    <property type="match status" value="1"/>
</dbReference>
<proteinExistence type="inferred from homology"/>
<name>A0A0A9W7H1_LYGHE</name>
<gene>
    <name evidence="5" type="primary">alrC</name>
    <name evidence="5" type="ORF">CM83_12325</name>
</gene>
<evidence type="ECO:0000259" key="4">
    <source>
        <dbReference type="Pfam" id="PF00248"/>
    </source>
</evidence>
<evidence type="ECO:0000313" key="5">
    <source>
        <dbReference type="EMBL" id="JAG03729.1"/>
    </source>
</evidence>
<dbReference type="EMBL" id="GBHO01039875">
    <property type="protein sequence ID" value="JAG03729.1"/>
    <property type="molecule type" value="Transcribed_RNA"/>
</dbReference>
<dbReference type="Gene3D" id="3.20.20.100">
    <property type="entry name" value="NADP-dependent oxidoreductase domain"/>
    <property type="match status" value="1"/>
</dbReference>
<dbReference type="InterPro" id="IPR018170">
    <property type="entry name" value="Aldo/ket_reductase_CS"/>
</dbReference>
<dbReference type="InterPro" id="IPR020471">
    <property type="entry name" value="AKR"/>
</dbReference>
<evidence type="ECO:0000256" key="2">
    <source>
        <dbReference type="ARBA" id="ARBA00022857"/>
    </source>
</evidence>
<accession>A0A0A9W7H1</accession>
<feature type="domain" description="NADP-dependent oxidoreductase" evidence="4">
    <location>
        <begin position="1"/>
        <end position="140"/>
    </location>
</feature>
<protein>
    <submittedName>
        <fullName evidence="5">Aldose reductase C</fullName>
    </submittedName>
</protein>
<dbReference type="PROSITE" id="PS00062">
    <property type="entry name" value="ALDOKETO_REDUCTASE_2"/>
    <property type="match status" value="1"/>
</dbReference>
<dbReference type="GO" id="GO:0016616">
    <property type="term" value="F:oxidoreductase activity, acting on the CH-OH group of donors, NAD or NADP as acceptor"/>
    <property type="evidence" value="ECO:0007669"/>
    <property type="project" value="UniProtKB-ARBA"/>
</dbReference>
<sequence>METLVDNGKVRSIGVSNFTLEQLTMICNGANKIQPIVNQVEYHVYLQQKSLYQGCLKLNVHLVAYSPLASGKNTTVYNDPIIVNIANKHSTKPSCIALAYLLSQNLVIIPRTSSLQHLEENFTSTSIILDQHDIQQLSTLNQNKREFNPITFRGDNKPFFTD</sequence>
<dbReference type="PANTHER" id="PTHR43827">
    <property type="entry name" value="2,5-DIKETO-D-GLUCONIC ACID REDUCTASE"/>
    <property type="match status" value="1"/>
</dbReference>
<organism evidence="5">
    <name type="scientific">Lygus hesperus</name>
    <name type="common">Western plant bug</name>
    <dbReference type="NCBI Taxonomy" id="30085"/>
    <lineage>
        <taxon>Eukaryota</taxon>
        <taxon>Metazoa</taxon>
        <taxon>Ecdysozoa</taxon>
        <taxon>Arthropoda</taxon>
        <taxon>Hexapoda</taxon>
        <taxon>Insecta</taxon>
        <taxon>Pterygota</taxon>
        <taxon>Neoptera</taxon>
        <taxon>Paraneoptera</taxon>
        <taxon>Hemiptera</taxon>
        <taxon>Heteroptera</taxon>
        <taxon>Panheteroptera</taxon>
        <taxon>Cimicomorpha</taxon>
        <taxon>Miridae</taxon>
        <taxon>Mirini</taxon>
        <taxon>Lygus</taxon>
    </lineage>
</organism>
<evidence type="ECO:0000256" key="3">
    <source>
        <dbReference type="ARBA" id="ARBA00023002"/>
    </source>
</evidence>
<dbReference type="Pfam" id="PF00248">
    <property type="entry name" value="Aldo_ket_red"/>
    <property type="match status" value="1"/>
</dbReference>
<dbReference type="PANTHER" id="PTHR43827:SF3">
    <property type="entry name" value="NADP-DEPENDENT OXIDOREDUCTASE DOMAIN-CONTAINING PROTEIN"/>
    <property type="match status" value="1"/>
</dbReference>
<dbReference type="PRINTS" id="PR00069">
    <property type="entry name" value="ALDKETRDTASE"/>
</dbReference>
<dbReference type="InterPro" id="IPR023210">
    <property type="entry name" value="NADP_OxRdtase_dom"/>
</dbReference>
<evidence type="ECO:0000256" key="1">
    <source>
        <dbReference type="ARBA" id="ARBA00007905"/>
    </source>
</evidence>
<reference evidence="5" key="2">
    <citation type="submission" date="2014-07" db="EMBL/GenBank/DDBJ databases">
        <authorList>
            <person name="Hull J."/>
        </authorList>
    </citation>
    <scope>NUCLEOTIDE SEQUENCE</scope>
</reference>
<dbReference type="InterPro" id="IPR036812">
    <property type="entry name" value="NAD(P)_OxRdtase_dom_sf"/>
</dbReference>
<comment type="similarity">
    <text evidence="1">Belongs to the aldo/keto reductase family.</text>
</comment>
<reference evidence="5" key="1">
    <citation type="journal article" date="2014" name="PLoS ONE">
        <title>Transcriptome-Based Identification of ABC Transporters in the Western Tarnished Plant Bug Lygus hesperus.</title>
        <authorList>
            <person name="Hull J.J."/>
            <person name="Chaney K."/>
            <person name="Geib S.M."/>
            <person name="Fabrick J.A."/>
            <person name="Brent C.S."/>
            <person name="Walsh D."/>
            <person name="Lavine L.C."/>
        </authorList>
    </citation>
    <scope>NUCLEOTIDE SEQUENCE</scope>
</reference>
<keyword evidence="2" id="KW-0521">NADP</keyword>
<dbReference type="AlphaFoldDB" id="A0A0A9W7H1"/>